<reference evidence="3" key="1">
    <citation type="submission" date="2016-02" db="EMBL/GenBank/DDBJ databases">
        <authorList>
            <person name="Schultz-Johansen M."/>
            <person name="Glaring M.A."/>
            <person name="Bech P.K."/>
            <person name="Stougaard P."/>
        </authorList>
    </citation>
    <scope>NUCLEOTIDE SEQUENCE [LARGE SCALE GENOMIC DNA]</scope>
    <source>
        <strain evidence="3">S66</strain>
    </source>
</reference>
<dbReference type="Proteomes" id="UP000070299">
    <property type="component" value="Unassembled WGS sequence"/>
</dbReference>
<dbReference type="SUPFAM" id="SSF88874">
    <property type="entry name" value="Receptor-binding domain of short tail fibre protein gp12"/>
    <property type="match status" value="1"/>
</dbReference>
<sequence length="201" mass="20851">MGVSQPVFASEPFLGQIQMVGFGFAPRGWAICDGQLLSIAQNTALFSLLGTTYGGNGQTTFALPDLRGRVAIQPGNGPGLSSYSWGQRGGVEHVTLTANQMPSHTHAATSTVSSISATLHGTDAAGDSATPSANSLASKSRTNIYSSNAPDVDLHADSISVEATVGTTLTNTGGSQSHENRMPYLAIYHVIALQGIYPSRN</sequence>
<dbReference type="AlphaFoldDB" id="A0A136A5J4"/>
<dbReference type="InterPro" id="IPR037053">
    <property type="entry name" value="Phage_tail_collar_dom_sf"/>
</dbReference>
<name>A0A136A5J4_9ALTE</name>
<keyword evidence="3" id="KW-1185">Reference proteome</keyword>
<evidence type="ECO:0000313" key="2">
    <source>
        <dbReference type="EMBL" id="KXI30491.1"/>
    </source>
</evidence>
<feature type="domain" description="Phage tail collar" evidence="1">
    <location>
        <begin position="15"/>
        <end position="70"/>
    </location>
</feature>
<evidence type="ECO:0000259" key="1">
    <source>
        <dbReference type="Pfam" id="PF07484"/>
    </source>
</evidence>
<protein>
    <submittedName>
        <fullName evidence="2">Phage tail protein</fullName>
    </submittedName>
</protein>
<dbReference type="EMBL" id="LSNE01000003">
    <property type="protein sequence ID" value="KXI30491.1"/>
    <property type="molecule type" value="Genomic_DNA"/>
</dbReference>
<evidence type="ECO:0000313" key="3">
    <source>
        <dbReference type="Proteomes" id="UP000070299"/>
    </source>
</evidence>
<dbReference type="InterPro" id="IPR011083">
    <property type="entry name" value="Phage_tail_collar_dom"/>
</dbReference>
<dbReference type="STRING" id="1799789.AX660_06025"/>
<comment type="caution">
    <text evidence="2">The sequence shown here is derived from an EMBL/GenBank/DDBJ whole genome shotgun (WGS) entry which is preliminary data.</text>
</comment>
<accession>A0A136A5J4</accession>
<dbReference type="Pfam" id="PF07484">
    <property type="entry name" value="Collar"/>
    <property type="match status" value="1"/>
</dbReference>
<proteinExistence type="predicted"/>
<gene>
    <name evidence="2" type="ORF">AX660_06025</name>
</gene>
<dbReference type="Gene3D" id="3.90.1340.10">
    <property type="entry name" value="Phage tail collar domain"/>
    <property type="match status" value="1"/>
</dbReference>
<organism evidence="2 3">
    <name type="scientific">Paraglaciecola hydrolytica</name>
    <dbReference type="NCBI Taxonomy" id="1799789"/>
    <lineage>
        <taxon>Bacteria</taxon>
        <taxon>Pseudomonadati</taxon>
        <taxon>Pseudomonadota</taxon>
        <taxon>Gammaproteobacteria</taxon>
        <taxon>Alteromonadales</taxon>
        <taxon>Alteromonadaceae</taxon>
        <taxon>Paraglaciecola</taxon>
    </lineage>
</organism>